<evidence type="ECO:0000256" key="2">
    <source>
        <dbReference type="ARBA" id="ARBA00035112"/>
    </source>
</evidence>
<proteinExistence type="inferred from homology"/>
<keyword evidence="4" id="KW-1185">Reference proteome</keyword>
<dbReference type="PANTHER" id="PTHR33365">
    <property type="entry name" value="YALI0B05434P"/>
    <property type="match status" value="1"/>
</dbReference>
<dbReference type="Proteomes" id="UP001140513">
    <property type="component" value="Unassembled WGS sequence"/>
</dbReference>
<dbReference type="PANTHER" id="PTHR33365:SF4">
    <property type="entry name" value="CYCLOCHLOROTINE BIOSYNTHESIS PROTEIN O"/>
    <property type="match status" value="1"/>
</dbReference>
<comment type="pathway">
    <text evidence="1">Mycotoxin biosynthesis.</text>
</comment>
<evidence type="ECO:0000256" key="1">
    <source>
        <dbReference type="ARBA" id="ARBA00004685"/>
    </source>
</evidence>
<dbReference type="RefSeq" id="XP_056069215.1">
    <property type="nucleotide sequence ID" value="XM_056217659.1"/>
</dbReference>
<dbReference type="GeneID" id="80912436"/>
<protein>
    <submittedName>
        <fullName evidence="3">Uncharacterized protein</fullName>
    </submittedName>
</protein>
<dbReference type="InterPro" id="IPR021765">
    <property type="entry name" value="UstYa-like"/>
</dbReference>
<comment type="caution">
    <text evidence="3">The sequence shown here is derived from an EMBL/GenBank/DDBJ whole genome shotgun (WGS) entry which is preliminary data.</text>
</comment>
<dbReference type="GO" id="GO:0043386">
    <property type="term" value="P:mycotoxin biosynthetic process"/>
    <property type="evidence" value="ECO:0007669"/>
    <property type="project" value="InterPro"/>
</dbReference>
<comment type="similarity">
    <text evidence="2">Belongs to the ustYa family.</text>
</comment>
<dbReference type="OrthoDB" id="3687641at2759"/>
<sequence length="219" mass="24612">MAFGSTRAPALVAVKYNKPEFFKAQISQTNAFRGPNSERPPKEVDEAWTNVGIGMPGLRLSGEEVESLGKKLVDGTESQHPIPDGKGGYIAMLEDELRKALFYNWDYYSADYLADNGTTSFIQVHHDHCVDALRMSLMCSADVTPVTFIDDSAVPQRRNSLPDFSTKHTCRNFDEIVNWSWENERAMMWEDVGDATTWDPTLAKQEAGHSHGSHKQNDR</sequence>
<dbReference type="AlphaFoldDB" id="A0A9W9C893"/>
<name>A0A9W9C893_9PLEO</name>
<gene>
    <name evidence="3" type="ORF">N0V89_008906</name>
</gene>
<evidence type="ECO:0000313" key="3">
    <source>
        <dbReference type="EMBL" id="KAJ4350285.1"/>
    </source>
</evidence>
<evidence type="ECO:0000313" key="4">
    <source>
        <dbReference type="Proteomes" id="UP001140513"/>
    </source>
</evidence>
<reference evidence="3" key="1">
    <citation type="submission" date="2022-10" db="EMBL/GenBank/DDBJ databases">
        <title>Tapping the CABI collections for fungal endophytes: first genome assemblies for Collariella, Neodidymelliopsis, Ascochyta clinopodiicola, Didymella pomorum, Didymosphaeria variabile, Neocosmospora piperis and Neocucurbitaria cava.</title>
        <authorList>
            <person name="Hill R."/>
        </authorList>
    </citation>
    <scope>NUCLEOTIDE SEQUENCE</scope>
    <source>
        <strain evidence="3">IMI 356815</strain>
    </source>
</reference>
<dbReference type="Pfam" id="PF11807">
    <property type="entry name" value="UstYa"/>
    <property type="match status" value="1"/>
</dbReference>
<organism evidence="3 4">
    <name type="scientific">Didymosphaeria variabile</name>
    <dbReference type="NCBI Taxonomy" id="1932322"/>
    <lineage>
        <taxon>Eukaryota</taxon>
        <taxon>Fungi</taxon>
        <taxon>Dikarya</taxon>
        <taxon>Ascomycota</taxon>
        <taxon>Pezizomycotina</taxon>
        <taxon>Dothideomycetes</taxon>
        <taxon>Pleosporomycetidae</taxon>
        <taxon>Pleosporales</taxon>
        <taxon>Massarineae</taxon>
        <taxon>Didymosphaeriaceae</taxon>
        <taxon>Didymosphaeria</taxon>
    </lineage>
</organism>
<dbReference type="EMBL" id="JAPEUX010000006">
    <property type="protein sequence ID" value="KAJ4350285.1"/>
    <property type="molecule type" value="Genomic_DNA"/>
</dbReference>
<accession>A0A9W9C893</accession>